<dbReference type="InterPro" id="IPR029472">
    <property type="entry name" value="Copia-like_N"/>
</dbReference>
<dbReference type="PANTHER" id="PTHR34222:SF99">
    <property type="entry name" value="PROTEIN, PUTATIVE-RELATED"/>
    <property type="match status" value="1"/>
</dbReference>
<sequence length="199" mass="22370">LFVSCFILVIMAIRDPSGSRSVVTVNGLDADNPLHVQNYDNSNSVIIPFKLLGIENYKIWSGAVKLTLQDRNKYGFVDVSQDVYRRLVYSENAANPVRSSLLTRYPLLEVKDAYNVVSMEESHRGVPESSGVTESKHNATSFVAKTFNNNQRQFNNNNNNFTRGSTSIVNRGPNPKLNCKHCGKIGHTIDRCFEIVRFP</sequence>
<name>A0A699J0D9_TANCI</name>
<feature type="chain" id="PRO_5025527235" evidence="1">
    <location>
        <begin position="20"/>
        <end position="199"/>
    </location>
</feature>
<gene>
    <name evidence="3" type="ORF">Tci_573520</name>
</gene>
<comment type="caution">
    <text evidence="3">The sequence shown here is derived from an EMBL/GenBank/DDBJ whole genome shotgun (WGS) entry which is preliminary data.</text>
</comment>
<protein>
    <submittedName>
        <fullName evidence="3">Ribonuclease H-like domain-containing protein</fullName>
    </submittedName>
</protein>
<accession>A0A699J0D9</accession>
<organism evidence="3">
    <name type="scientific">Tanacetum cinerariifolium</name>
    <name type="common">Dalmatian daisy</name>
    <name type="synonym">Chrysanthemum cinerariifolium</name>
    <dbReference type="NCBI Taxonomy" id="118510"/>
    <lineage>
        <taxon>Eukaryota</taxon>
        <taxon>Viridiplantae</taxon>
        <taxon>Streptophyta</taxon>
        <taxon>Embryophyta</taxon>
        <taxon>Tracheophyta</taxon>
        <taxon>Spermatophyta</taxon>
        <taxon>Magnoliopsida</taxon>
        <taxon>eudicotyledons</taxon>
        <taxon>Gunneridae</taxon>
        <taxon>Pentapetalae</taxon>
        <taxon>asterids</taxon>
        <taxon>campanulids</taxon>
        <taxon>Asterales</taxon>
        <taxon>Asteraceae</taxon>
        <taxon>Asteroideae</taxon>
        <taxon>Anthemideae</taxon>
        <taxon>Anthemidinae</taxon>
        <taxon>Tanacetum</taxon>
    </lineage>
</organism>
<evidence type="ECO:0000313" key="3">
    <source>
        <dbReference type="EMBL" id="GFA01548.1"/>
    </source>
</evidence>
<proteinExistence type="predicted"/>
<feature type="non-terminal residue" evidence="3">
    <location>
        <position position="1"/>
    </location>
</feature>
<evidence type="ECO:0000256" key="1">
    <source>
        <dbReference type="SAM" id="SignalP"/>
    </source>
</evidence>
<reference evidence="3" key="1">
    <citation type="journal article" date="2019" name="Sci. Rep.">
        <title>Draft genome of Tanacetum cinerariifolium, the natural source of mosquito coil.</title>
        <authorList>
            <person name="Yamashiro T."/>
            <person name="Shiraishi A."/>
            <person name="Satake H."/>
            <person name="Nakayama K."/>
        </authorList>
    </citation>
    <scope>NUCLEOTIDE SEQUENCE</scope>
</reference>
<keyword evidence="1" id="KW-0732">Signal</keyword>
<dbReference type="AlphaFoldDB" id="A0A699J0D9"/>
<feature type="signal peptide" evidence="1">
    <location>
        <begin position="1"/>
        <end position="19"/>
    </location>
</feature>
<evidence type="ECO:0000259" key="2">
    <source>
        <dbReference type="Pfam" id="PF14244"/>
    </source>
</evidence>
<dbReference type="PANTHER" id="PTHR34222">
    <property type="entry name" value="GAG_PRE-INTEGRS DOMAIN-CONTAINING PROTEIN"/>
    <property type="match status" value="1"/>
</dbReference>
<feature type="domain" description="Retrotransposon Copia-like N-terminal" evidence="2">
    <location>
        <begin position="39"/>
        <end position="81"/>
    </location>
</feature>
<dbReference type="EMBL" id="BKCJ010356051">
    <property type="protein sequence ID" value="GFA01548.1"/>
    <property type="molecule type" value="Genomic_DNA"/>
</dbReference>
<dbReference type="Pfam" id="PF14244">
    <property type="entry name" value="Retrotran_gag_3"/>
    <property type="match status" value="1"/>
</dbReference>